<evidence type="ECO:0000256" key="2">
    <source>
        <dbReference type="ARBA" id="ARBA00022540"/>
    </source>
</evidence>
<dbReference type="FunFam" id="3.40.50.300:FF:000019">
    <property type="entry name" value="Translation initiation factor IF-2"/>
    <property type="match status" value="1"/>
</dbReference>
<accession>A0A1F4YG97</accession>
<dbReference type="InterPro" id="IPR005225">
    <property type="entry name" value="Small_GTP-bd"/>
</dbReference>
<feature type="region of interest" description="Disordered" evidence="6">
    <location>
        <begin position="259"/>
        <end position="279"/>
    </location>
</feature>
<dbReference type="InterPro" id="IPR027417">
    <property type="entry name" value="P-loop_NTPase"/>
</dbReference>
<keyword evidence="5" id="KW-0342">GTP-binding</keyword>
<dbReference type="GO" id="GO:0003743">
    <property type="term" value="F:translation initiation factor activity"/>
    <property type="evidence" value="ECO:0007669"/>
    <property type="project" value="UniProtKB-KW"/>
</dbReference>
<dbReference type="SUPFAM" id="SSF52156">
    <property type="entry name" value="Initiation factor IF2/eIF5b, domain 3"/>
    <property type="match status" value="1"/>
</dbReference>
<dbReference type="Pfam" id="PF00009">
    <property type="entry name" value="GTP_EFTU"/>
    <property type="match status" value="1"/>
</dbReference>
<dbReference type="Pfam" id="PF22042">
    <property type="entry name" value="EF-G_D2"/>
    <property type="match status" value="1"/>
</dbReference>
<dbReference type="Gene3D" id="2.40.30.10">
    <property type="entry name" value="Translation factors"/>
    <property type="match status" value="2"/>
</dbReference>
<dbReference type="EMBL" id="MEXH01000002">
    <property type="protein sequence ID" value="OGC93015.1"/>
    <property type="molecule type" value="Genomic_DNA"/>
</dbReference>
<comment type="similarity">
    <text evidence="1">Belongs to the TRAFAC class translation factor GTPase superfamily. Classic translation factor GTPase family. IF-2 subfamily.</text>
</comment>
<dbReference type="GO" id="GO:0005737">
    <property type="term" value="C:cytoplasm"/>
    <property type="evidence" value="ECO:0007669"/>
    <property type="project" value="TreeGrafter"/>
</dbReference>
<dbReference type="InterPro" id="IPR036925">
    <property type="entry name" value="TIF_IF2_dom3_sf"/>
</dbReference>
<evidence type="ECO:0000256" key="5">
    <source>
        <dbReference type="ARBA" id="ARBA00023134"/>
    </source>
</evidence>
<name>A0A1F4YG97_9BACT</name>
<dbReference type="CDD" id="cd03692">
    <property type="entry name" value="mtIF2_IVc"/>
    <property type="match status" value="1"/>
</dbReference>
<dbReference type="InterPro" id="IPR000795">
    <property type="entry name" value="T_Tr_GTP-bd_dom"/>
</dbReference>
<sequence length="461" mass="48939">MLQTRPPIVVILGHVDHGKTTLLDFLRQTSIASREAGGITQTIRSFQLTANSRKLTFIDTPGHAAFSAMRSRGSQIADIAVLVVAADDGVMPQTKQSVEYINQAQIPFIVAINKSDLPSANLDKVKTQLTDIGVVVEDFGGPVPCVPISAKTGSGIPDLLEIISLLSELHPPQADPDSPLQAVVLETHLDSQKGLLATVIVKNGTLHLGSQLYSGEPVGKARALTGPDGELLKSALPSQPVEILGLSAVPEVGSILASAPSVPSHPKPSEAPPNTTNDKKFNLILKTDTAGSLEAIASSLPPAVSVLSSGTGDVGESDVEFAKTGSASIFAFNVKVPSSVAKLAEIERIRIYSHKIIYELLDELNQLTKVTVEVFLAQAQIIAEFKIGQDRVAGLRVLEGEISKSHKIRLLRGDSIIGETRIKSLKSGKNDLIVAKSQQEFGAVFSPYLDFKIGDSIIALQ</sequence>
<dbReference type="InterPro" id="IPR015760">
    <property type="entry name" value="TIF_IF2"/>
</dbReference>
<evidence type="ECO:0000256" key="1">
    <source>
        <dbReference type="ARBA" id="ARBA00007733"/>
    </source>
</evidence>
<evidence type="ECO:0000313" key="8">
    <source>
        <dbReference type="EMBL" id="OGC93015.1"/>
    </source>
</evidence>
<feature type="domain" description="Tr-type G" evidence="7">
    <location>
        <begin position="4"/>
        <end position="173"/>
    </location>
</feature>
<evidence type="ECO:0000313" key="9">
    <source>
        <dbReference type="Proteomes" id="UP000178176"/>
    </source>
</evidence>
<dbReference type="InterPro" id="IPR053905">
    <property type="entry name" value="EF-G-like_DII"/>
</dbReference>
<dbReference type="Gene3D" id="3.40.50.300">
    <property type="entry name" value="P-loop containing nucleotide triphosphate hydrolases"/>
    <property type="match status" value="1"/>
</dbReference>
<evidence type="ECO:0000256" key="4">
    <source>
        <dbReference type="ARBA" id="ARBA00022917"/>
    </source>
</evidence>
<dbReference type="CDD" id="cd01887">
    <property type="entry name" value="IF2_eIF5B"/>
    <property type="match status" value="1"/>
</dbReference>
<dbReference type="InterPro" id="IPR023115">
    <property type="entry name" value="TIF_IF2_dom3"/>
</dbReference>
<dbReference type="Proteomes" id="UP000178176">
    <property type="component" value="Unassembled WGS sequence"/>
</dbReference>
<dbReference type="Gene3D" id="3.40.50.10050">
    <property type="entry name" value="Translation initiation factor IF- 2, domain 3"/>
    <property type="match status" value="1"/>
</dbReference>
<protein>
    <recommendedName>
        <fullName evidence="7">Tr-type G domain-containing protein</fullName>
    </recommendedName>
</protein>
<keyword evidence="2" id="KW-0396">Initiation factor</keyword>
<dbReference type="PANTHER" id="PTHR43381:SF5">
    <property type="entry name" value="TR-TYPE G DOMAIN-CONTAINING PROTEIN"/>
    <property type="match status" value="1"/>
</dbReference>
<dbReference type="PANTHER" id="PTHR43381">
    <property type="entry name" value="TRANSLATION INITIATION FACTOR IF-2-RELATED"/>
    <property type="match status" value="1"/>
</dbReference>
<comment type="caution">
    <text evidence="8">The sequence shown here is derived from an EMBL/GenBank/DDBJ whole genome shotgun (WGS) entry which is preliminary data.</text>
</comment>
<dbReference type="InterPro" id="IPR009000">
    <property type="entry name" value="Transl_B-barrel_sf"/>
</dbReference>
<dbReference type="SUPFAM" id="SSF52540">
    <property type="entry name" value="P-loop containing nucleoside triphosphate hydrolases"/>
    <property type="match status" value="1"/>
</dbReference>
<dbReference type="PROSITE" id="PS51722">
    <property type="entry name" value="G_TR_2"/>
    <property type="match status" value="1"/>
</dbReference>
<dbReference type="SUPFAM" id="SSF50447">
    <property type="entry name" value="Translation proteins"/>
    <property type="match status" value="2"/>
</dbReference>
<keyword evidence="3" id="KW-0547">Nucleotide-binding</keyword>
<dbReference type="GO" id="GO:0005525">
    <property type="term" value="F:GTP binding"/>
    <property type="evidence" value="ECO:0007669"/>
    <property type="project" value="UniProtKB-KW"/>
</dbReference>
<dbReference type="FunFam" id="3.40.50.10050:FF:000001">
    <property type="entry name" value="Translation initiation factor IF-2"/>
    <property type="match status" value="1"/>
</dbReference>
<gene>
    <name evidence="8" type="ORF">A2876_00495</name>
</gene>
<dbReference type="Pfam" id="PF11987">
    <property type="entry name" value="IF-2"/>
    <property type="match status" value="1"/>
</dbReference>
<evidence type="ECO:0000256" key="6">
    <source>
        <dbReference type="SAM" id="MobiDB-lite"/>
    </source>
</evidence>
<reference evidence="8 9" key="1">
    <citation type="journal article" date="2016" name="Nat. Commun.">
        <title>Thousands of microbial genomes shed light on interconnected biogeochemical processes in an aquifer system.</title>
        <authorList>
            <person name="Anantharaman K."/>
            <person name="Brown C.T."/>
            <person name="Hug L.A."/>
            <person name="Sharon I."/>
            <person name="Castelle C.J."/>
            <person name="Probst A.J."/>
            <person name="Thomas B.C."/>
            <person name="Singh A."/>
            <person name="Wilkins M.J."/>
            <person name="Karaoz U."/>
            <person name="Brodie E.L."/>
            <person name="Williams K.H."/>
            <person name="Hubbard S.S."/>
            <person name="Banfield J.F."/>
        </authorList>
    </citation>
    <scope>NUCLEOTIDE SEQUENCE [LARGE SCALE GENOMIC DNA]</scope>
</reference>
<evidence type="ECO:0000256" key="3">
    <source>
        <dbReference type="ARBA" id="ARBA00022741"/>
    </source>
</evidence>
<organism evidence="8 9">
    <name type="scientific">Candidatus Amesbacteria bacterium RIFCSPHIGHO2_01_FULL_48_32b</name>
    <dbReference type="NCBI Taxonomy" id="1797253"/>
    <lineage>
        <taxon>Bacteria</taxon>
        <taxon>Candidatus Amesiibacteriota</taxon>
    </lineage>
</organism>
<keyword evidence="4" id="KW-0648">Protein biosynthesis</keyword>
<proteinExistence type="inferred from homology"/>
<dbReference type="GO" id="GO:0003924">
    <property type="term" value="F:GTPase activity"/>
    <property type="evidence" value="ECO:0007669"/>
    <property type="project" value="InterPro"/>
</dbReference>
<dbReference type="NCBIfam" id="TIGR00231">
    <property type="entry name" value="small_GTP"/>
    <property type="match status" value="1"/>
</dbReference>
<evidence type="ECO:0000259" key="7">
    <source>
        <dbReference type="PROSITE" id="PS51722"/>
    </source>
</evidence>
<dbReference type="AlphaFoldDB" id="A0A1F4YG97"/>